<keyword evidence="6" id="KW-1185">Reference proteome</keyword>
<evidence type="ECO:0000256" key="1">
    <source>
        <dbReference type="ARBA" id="ARBA00037999"/>
    </source>
</evidence>
<dbReference type="PIRSF" id="PIRSF000390">
    <property type="entry name" value="PLP_StrS"/>
    <property type="match status" value="1"/>
</dbReference>
<keyword evidence="3 4" id="KW-0663">Pyridoxal phosphate</keyword>
<dbReference type="InterPro" id="IPR015424">
    <property type="entry name" value="PyrdxlP-dep_Trfase"/>
</dbReference>
<dbReference type="InterPro" id="IPR015421">
    <property type="entry name" value="PyrdxlP-dep_Trfase_major"/>
</dbReference>
<evidence type="ECO:0000313" key="6">
    <source>
        <dbReference type="Proteomes" id="UP000198324"/>
    </source>
</evidence>
<evidence type="ECO:0000313" key="5">
    <source>
        <dbReference type="EMBL" id="SNS08562.1"/>
    </source>
</evidence>
<accession>A0A239BLQ2</accession>
<proteinExistence type="inferred from homology"/>
<evidence type="ECO:0000256" key="3">
    <source>
        <dbReference type="PIRSR" id="PIRSR000390-2"/>
    </source>
</evidence>
<dbReference type="GO" id="GO:0008483">
    <property type="term" value="F:transaminase activity"/>
    <property type="evidence" value="ECO:0007669"/>
    <property type="project" value="TreeGrafter"/>
</dbReference>
<dbReference type="InterPro" id="IPR000653">
    <property type="entry name" value="DegT/StrS_aminotransferase"/>
</dbReference>
<dbReference type="PANTHER" id="PTHR30244">
    <property type="entry name" value="TRANSAMINASE"/>
    <property type="match status" value="1"/>
</dbReference>
<organism evidence="5 6">
    <name type="scientific">Humidesulfovibrio mexicanus</name>
    <dbReference type="NCBI Taxonomy" id="147047"/>
    <lineage>
        <taxon>Bacteria</taxon>
        <taxon>Pseudomonadati</taxon>
        <taxon>Thermodesulfobacteriota</taxon>
        <taxon>Desulfovibrionia</taxon>
        <taxon>Desulfovibrionales</taxon>
        <taxon>Desulfovibrionaceae</taxon>
        <taxon>Humidesulfovibrio</taxon>
    </lineage>
</organism>
<evidence type="ECO:0000256" key="4">
    <source>
        <dbReference type="RuleBase" id="RU004508"/>
    </source>
</evidence>
<reference evidence="5 6" key="1">
    <citation type="submission" date="2017-06" db="EMBL/GenBank/DDBJ databases">
        <authorList>
            <person name="Kim H.J."/>
            <person name="Triplett B.A."/>
        </authorList>
    </citation>
    <scope>NUCLEOTIDE SEQUENCE [LARGE SCALE GENOMIC DNA]</scope>
    <source>
        <strain evidence="5 6">DSM 13116</strain>
    </source>
</reference>
<protein>
    <submittedName>
        <fullName evidence="5">dTDP-4-amino-4,6-dideoxygalactose transaminase</fullName>
    </submittedName>
</protein>
<dbReference type="RefSeq" id="WP_089274861.1">
    <property type="nucleotide sequence ID" value="NZ_FZOC01000005.1"/>
</dbReference>
<gene>
    <name evidence="5" type="ORF">SAMN04488503_2660</name>
</gene>
<dbReference type="Gene3D" id="3.40.640.10">
    <property type="entry name" value="Type I PLP-dependent aspartate aminotransferase-like (Major domain)"/>
    <property type="match status" value="1"/>
</dbReference>
<dbReference type="AlphaFoldDB" id="A0A239BLQ2"/>
<dbReference type="Gene3D" id="3.90.1150.10">
    <property type="entry name" value="Aspartate Aminotransferase, domain 1"/>
    <property type="match status" value="1"/>
</dbReference>
<comment type="similarity">
    <text evidence="1 4">Belongs to the DegT/DnrJ/EryC1 family.</text>
</comment>
<dbReference type="EMBL" id="FZOC01000005">
    <property type="protein sequence ID" value="SNS08562.1"/>
    <property type="molecule type" value="Genomic_DNA"/>
</dbReference>
<name>A0A239BLQ2_9BACT</name>
<dbReference type="CDD" id="cd00616">
    <property type="entry name" value="AHBA_syn"/>
    <property type="match status" value="1"/>
</dbReference>
<dbReference type="OrthoDB" id="9766188at2"/>
<evidence type="ECO:0000256" key="2">
    <source>
        <dbReference type="PIRSR" id="PIRSR000390-1"/>
    </source>
</evidence>
<dbReference type="Pfam" id="PF01041">
    <property type="entry name" value="DegT_DnrJ_EryC1"/>
    <property type="match status" value="1"/>
</dbReference>
<feature type="modified residue" description="N6-(pyridoxal phosphate)lysine" evidence="3">
    <location>
        <position position="204"/>
    </location>
</feature>
<feature type="active site" description="Proton acceptor" evidence="2">
    <location>
        <position position="204"/>
    </location>
</feature>
<dbReference type="GO" id="GO:0000271">
    <property type="term" value="P:polysaccharide biosynthetic process"/>
    <property type="evidence" value="ECO:0007669"/>
    <property type="project" value="TreeGrafter"/>
</dbReference>
<dbReference type="GO" id="GO:0030170">
    <property type="term" value="F:pyridoxal phosphate binding"/>
    <property type="evidence" value="ECO:0007669"/>
    <property type="project" value="TreeGrafter"/>
</dbReference>
<dbReference type="PANTHER" id="PTHR30244:SF34">
    <property type="entry name" value="DTDP-4-AMINO-4,6-DIDEOXYGALACTOSE TRANSAMINASE"/>
    <property type="match status" value="1"/>
</dbReference>
<sequence length="395" mass="41573">MTDPGQPRLFLSPPHMGGGERARVAAAFASNYIAPLGPQVDAFEADFSGYTGIPHCLAVSSGTAAMHLALRCLGVKPGDVVLAASLTFIGSVGPAAQLGAEPAFVDSDPATWNMDPDLLARALDHFAAQGRRVAAVIPTDLYGQCADYARLLEVCAPFAVPVVADCAESVGARFGEGHGAGDGSRHAGAWPGLAASIFSFNGNKILTTSGGGMLASADAGLVAHARKLSQQAREPAAHYEHAELGYNYRLSNILAAIGLGQLELVEARVAKRRRIFGWYRELLGGLPGIAFMPEAATGRANRWLTVMLLDEDEFGAGPEAVRLALEAHNIESRPLWKPMHLQPVFAGRRMFGGAVAEGLFRRGLCLPSGTAMERADVERVAGIIAETGRRAKAQG</sequence>
<dbReference type="InterPro" id="IPR015422">
    <property type="entry name" value="PyrdxlP-dep_Trfase_small"/>
</dbReference>
<dbReference type="Proteomes" id="UP000198324">
    <property type="component" value="Unassembled WGS sequence"/>
</dbReference>
<dbReference type="SUPFAM" id="SSF53383">
    <property type="entry name" value="PLP-dependent transferases"/>
    <property type="match status" value="1"/>
</dbReference>